<accession>A0A3P4B4F9</accession>
<name>A0A3P4B4F9_9BURK</name>
<evidence type="ECO:0000313" key="2">
    <source>
        <dbReference type="EMBL" id="VCU71194.1"/>
    </source>
</evidence>
<dbReference type="InterPro" id="IPR046789">
    <property type="entry name" value="HTH_62"/>
</dbReference>
<dbReference type="AlphaFoldDB" id="A0A3P4B4F9"/>
<keyword evidence="3" id="KW-1185">Reference proteome</keyword>
<proteinExistence type="predicted"/>
<dbReference type="EMBL" id="UWPJ01000025">
    <property type="protein sequence ID" value="VCU71194.1"/>
    <property type="molecule type" value="Genomic_DNA"/>
</dbReference>
<dbReference type="Pfam" id="PF20552">
    <property type="entry name" value="HTH_62"/>
    <property type="match status" value="1"/>
</dbReference>
<reference evidence="2 3" key="1">
    <citation type="submission" date="2018-10" db="EMBL/GenBank/DDBJ databases">
        <authorList>
            <person name="Criscuolo A."/>
        </authorList>
    </citation>
    <scope>NUCLEOTIDE SEQUENCE [LARGE SCALE GENOMIC DNA]</scope>
    <source>
        <strain evidence="2">DnA1</strain>
    </source>
</reference>
<protein>
    <recommendedName>
        <fullName evidence="1">Recombinase-like domain-containing protein</fullName>
    </recommendedName>
</protein>
<evidence type="ECO:0000313" key="3">
    <source>
        <dbReference type="Proteomes" id="UP000277294"/>
    </source>
</evidence>
<organism evidence="2 3">
    <name type="scientific">Pigmentiphaga humi</name>
    <dbReference type="NCBI Taxonomy" id="2478468"/>
    <lineage>
        <taxon>Bacteria</taxon>
        <taxon>Pseudomonadati</taxon>
        <taxon>Pseudomonadota</taxon>
        <taxon>Betaproteobacteria</taxon>
        <taxon>Burkholderiales</taxon>
        <taxon>Alcaligenaceae</taxon>
        <taxon>Pigmentiphaga</taxon>
    </lineage>
</organism>
<evidence type="ECO:0000259" key="1">
    <source>
        <dbReference type="Pfam" id="PF20552"/>
    </source>
</evidence>
<gene>
    <name evidence="2" type="ORF">PIGHUM_03275</name>
</gene>
<dbReference type="Proteomes" id="UP000277294">
    <property type="component" value="Unassembled WGS sequence"/>
</dbReference>
<feature type="domain" description="Recombinase-like" evidence="1">
    <location>
        <begin position="1"/>
        <end position="72"/>
    </location>
</feature>
<sequence>MQDRYLEPHQARRRPPTEWESLLGDSLERAFATGMHELAPIVEYLNRAGPPAPNGQAWTEVLLQAELARLAA</sequence>